<evidence type="ECO:0000256" key="6">
    <source>
        <dbReference type="ARBA" id="ARBA00022679"/>
    </source>
</evidence>
<evidence type="ECO:0000256" key="5">
    <source>
        <dbReference type="ARBA" id="ARBA00022676"/>
    </source>
</evidence>
<keyword evidence="6" id="KW-0808">Transferase</keyword>
<dbReference type="InterPro" id="IPR004193">
    <property type="entry name" value="Glyco_hydro_13_N"/>
</dbReference>
<dbReference type="EC" id="2.4.1.18" evidence="4"/>
<comment type="similarity">
    <text evidence="3">Belongs to the glycosyl hydrolase 13 family. GlgB subfamily.</text>
</comment>
<evidence type="ECO:0000256" key="2">
    <source>
        <dbReference type="ARBA" id="ARBA00002953"/>
    </source>
</evidence>
<evidence type="ECO:0000313" key="10">
    <source>
        <dbReference type="Proteomes" id="UP001062165"/>
    </source>
</evidence>
<dbReference type="InterPro" id="IPR037439">
    <property type="entry name" value="Branching_enzy"/>
</dbReference>
<keyword evidence="5" id="KW-0328">Glycosyltransferase</keyword>
<gene>
    <name evidence="9" type="ORF">N7E81_01255</name>
</gene>
<dbReference type="Pfam" id="PF00128">
    <property type="entry name" value="Alpha-amylase"/>
    <property type="match status" value="1"/>
</dbReference>
<dbReference type="InterPro" id="IPR013780">
    <property type="entry name" value="Glyco_hydro_b"/>
</dbReference>
<dbReference type="Pfam" id="PF02806">
    <property type="entry name" value="Alpha-amylase_C"/>
    <property type="match status" value="1"/>
</dbReference>
<dbReference type="Gene3D" id="3.20.20.80">
    <property type="entry name" value="Glycosidases"/>
    <property type="match status" value="1"/>
</dbReference>
<dbReference type="Gene3D" id="2.60.40.1180">
    <property type="entry name" value="Golgi alpha-mannosidase II"/>
    <property type="match status" value="1"/>
</dbReference>
<organism evidence="9 10">
    <name type="scientific">Reichenbachiella carrageenanivorans</name>
    <dbReference type="NCBI Taxonomy" id="2979869"/>
    <lineage>
        <taxon>Bacteria</taxon>
        <taxon>Pseudomonadati</taxon>
        <taxon>Bacteroidota</taxon>
        <taxon>Cytophagia</taxon>
        <taxon>Cytophagales</taxon>
        <taxon>Reichenbachiellaceae</taxon>
        <taxon>Reichenbachiella</taxon>
    </lineage>
</organism>
<evidence type="ECO:0000256" key="7">
    <source>
        <dbReference type="ARBA" id="ARBA00023277"/>
    </source>
</evidence>
<dbReference type="PIRSF" id="PIRSF000463">
    <property type="entry name" value="GlgB"/>
    <property type="match status" value="1"/>
</dbReference>
<dbReference type="EMBL" id="CP106735">
    <property type="protein sequence ID" value="UXX79737.1"/>
    <property type="molecule type" value="Genomic_DNA"/>
</dbReference>
<dbReference type="InterPro" id="IPR017853">
    <property type="entry name" value="GH"/>
</dbReference>
<dbReference type="InterPro" id="IPR006047">
    <property type="entry name" value="GH13_cat_dom"/>
</dbReference>
<dbReference type="InterPro" id="IPR013783">
    <property type="entry name" value="Ig-like_fold"/>
</dbReference>
<evidence type="ECO:0000259" key="8">
    <source>
        <dbReference type="SMART" id="SM00642"/>
    </source>
</evidence>
<dbReference type="SUPFAM" id="SSF51011">
    <property type="entry name" value="Glycosyl hydrolase domain"/>
    <property type="match status" value="1"/>
</dbReference>
<evidence type="ECO:0000256" key="4">
    <source>
        <dbReference type="ARBA" id="ARBA00012541"/>
    </source>
</evidence>
<proteinExistence type="inferred from homology"/>
<keyword evidence="10" id="KW-1185">Reference proteome</keyword>
<dbReference type="Proteomes" id="UP001062165">
    <property type="component" value="Chromosome"/>
</dbReference>
<evidence type="ECO:0000256" key="1">
    <source>
        <dbReference type="ARBA" id="ARBA00000826"/>
    </source>
</evidence>
<sequence length="671" mass="77374">MPNSEDIQLIADDPWLAPYQPDIAQRMAYFEQRLQTIRSTAGSLYDFADGHHYFGFNYDKKLKGWWYREWAPAADALSLIGEFNGWHAEHHPMTQDEHGVWGVFMSDDTEFPLVPGGLVKVKVQNGLIDRDRLPAYSFRAVQDPQSYDFSAQVLGVSKYKWKDKKFQLSLGFAPVIYECHVGMAQEKEGIGTYREFADEVLPRIARLGYNCIQVMAIQEHPYYGSFGYHVSNFFAPSSRFGSADDLRYMVDQAHQMGIAVIMDAVYSHAVKNIAEGLNDFDGSDNQYFHKGGRGYHTGWDSKLFDYGRMEVLQFLLSNIRYWMEEFHLDGFRFDGVTSMLYHHHGEGVAFDHYDKYFKEGVDWDAICFLQLANELIHQIKPEALSIAEDMSGMPGMCRPVSEGGIGFDYRLGMGLPDYWIKLLKHTPDESWSVNAIWDVMANRRYKEKTIAYAESHDQALVGDKTLAFWLMDKDMYWHMQKADDHLVIDRGMALLKMIRLLTSSLGGEGYLNFIGNEFGHPEWVDFPREGNGWSYKYARRQWSLADHPDLKYQWLQGFDQAMIDLLKKNDILGAMQAKPLNMDEDNHVIIFERNHLIFFFNFHPDRSIADYKFHLPVAGQYQVVLSTDSSAFGGHDRIDDSMVYQSASYEHGDQLSIYTPCRSAIVLRLLP</sequence>
<dbReference type="SMART" id="SM00642">
    <property type="entry name" value="Aamy"/>
    <property type="match status" value="1"/>
</dbReference>
<comment type="catalytic activity">
    <reaction evidence="1">
        <text>Transfers a segment of a (1-&gt;4)-alpha-D-glucan chain to a primary hydroxy group in a similar glucan chain.</text>
        <dbReference type="EC" id="2.4.1.18"/>
    </reaction>
</comment>
<reference evidence="9" key="1">
    <citation type="submission" date="2022-10" db="EMBL/GenBank/DDBJ databases">
        <title>Comparative genomics and taxonomic characterization of three novel marine species of genus Reichenbachiella exhibiting antioxidant and polysaccharide degradation activities.</title>
        <authorList>
            <person name="Muhammad N."/>
            <person name="Lee Y.-J."/>
            <person name="Ko J."/>
            <person name="Kim S.-G."/>
        </authorList>
    </citation>
    <scope>NUCLEOTIDE SEQUENCE</scope>
    <source>
        <strain evidence="9">Wsw4-B4</strain>
    </source>
</reference>
<dbReference type="PANTHER" id="PTHR43651:SF3">
    <property type="entry name" value="1,4-ALPHA-GLUCAN-BRANCHING ENZYME"/>
    <property type="match status" value="1"/>
</dbReference>
<dbReference type="Gene3D" id="2.60.40.10">
    <property type="entry name" value="Immunoglobulins"/>
    <property type="match status" value="1"/>
</dbReference>
<dbReference type="Pfam" id="PF02922">
    <property type="entry name" value="CBM_48"/>
    <property type="match status" value="1"/>
</dbReference>
<dbReference type="SUPFAM" id="SSF51445">
    <property type="entry name" value="(Trans)glycosidases"/>
    <property type="match status" value="1"/>
</dbReference>
<accession>A0ABY6D0Q4</accession>
<dbReference type="RefSeq" id="WP_263051468.1">
    <property type="nucleotide sequence ID" value="NZ_CP106735.1"/>
</dbReference>
<comment type="function">
    <text evidence="2">Catalyzes the formation of the alpha-1,6-glucosidic linkages in glycogen by scission of a 1,4-alpha-linked oligosaccharide from growing alpha-1,4-glucan chains and the subsequent attachment of the oligosaccharide to the alpha-1,6 position.</text>
</comment>
<dbReference type="CDD" id="cd11321">
    <property type="entry name" value="AmyAc_bac_euk_BE"/>
    <property type="match status" value="1"/>
</dbReference>
<name>A0ABY6D0Q4_9BACT</name>
<feature type="domain" description="Glycosyl hydrolase family 13 catalytic" evidence="8">
    <location>
        <begin position="187"/>
        <end position="543"/>
    </location>
</feature>
<dbReference type="PANTHER" id="PTHR43651">
    <property type="entry name" value="1,4-ALPHA-GLUCAN-BRANCHING ENZYME"/>
    <property type="match status" value="1"/>
</dbReference>
<evidence type="ECO:0000313" key="9">
    <source>
        <dbReference type="EMBL" id="UXX79737.1"/>
    </source>
</evidence>
<evidence type="ECO:0000256" key="3">
    <source>
        <dbReference type="ARBA" id="ARBA00009000"/>
    </source>
</evidence>
<keyword evidence="7" id="KW-0119">Carbohydrate metabolism</keyword>
<dbReference type="SUPFAM" id="SSF81296">
    <property type="entry name" value="E set domains"/>
    <property type="match status" value="1"/>
</dbReference>
<dbReference type="InterPro" id="IPR014756">
    <property type="entry name" value="Ig_E-set"/>
</dbReference>
<dbReference type="InterPro" id="IPR006048">
    <property type="entry name" value="A-amylase/branching_C"/>
</dbReference>
<protein>
    <recommendedName>
        <fullName evidence="4">1,4-alpha-glucan branching enzyme</fullName>
        <ecNumber evidence="4">2.4.1.18</ecNumber>
    </recommendedName>
</protein>